<dbReference type="AlphaFoldDB" id="A0A7Z0PFW4"/>
<protein>
    <submittedName>
        <fullName evidence="1">Uncharacterized protein</fullName>
    </submittedName>
</protein>
<proteinExistence type="predicted"/>
<reference evidence="1 2" key="1">
    <citation type="submission" date="2020-05" db="EMBL/GenBank/DDBJ databases">
        <title>Streptobacillus felis strain LHL191014123.</title>
        <authorList>
            <person name="Fawzy A."/>
            <person name="Rau J."/>
            <person name="Risse K."/>
            <person name="Schauerte N."/>
            <person name="Geiger C."/>
            <person name="Blom J."/>
            <person name="Imirzalioglu C."/>
            <person name="Falgenhauer J."/>
            <person name="Bach A."/>
            <person name="Herden C."/>
            <person name="Eisenberg T."/>
        </authorList>
    </citation>
    <scope>NUCLEOTIDE SEQUENCE [LARGE SCALE GENOMIC DNA]</scope>
    <source>
        <strain evidence="1 2">LHL191014123</strain>
    </source>
</reference>
<accession>A0A7Z0PFW4</accession>
<keyword evidence="2" id="KW-1185">Reference proteome</keyword>
<name>A0A7Z0PFW4_9FUSO</name>
<dbReference type="EMBL" id="JABMKT010000069">
    <property type="protein sequence ID" value="NYV28482.1"/>
    <property type="molecule type" value="Genomic_DNA"/>
</dbReference>
<evidence type="ECO:0000313" key="1">
    <source>
        <dbReference type="EMBL" id="NYV28482.1"/>
    </source>
</evidence>
<gene>
    <name evidence="1" type="ORF">HP397_06675</name>
</gene>
<evidence type="ECO:0000313" key="2">
    <source>
        <dbReference type="Proteomes" id="UP000526184"/>
    </source>
</evidence>
<comment type="caution">
    <text evidence="1">The sequence shown here is derived from an EMBL/GenBank/DDBJ whole genome shotgun (WGS) entry which is preliminary data.</text>
</comment>
<dbReference type="RefSeq" id="WP_180136409.1">
    <property type="nucleotide sequence ID" value="NZ_JABMKT010000069.1"/>
</dbReference>
<dbReference type="Proteomes" id="UP000526184">
    <property type="component" value="Unassembled WGS sequence"/>
</dbReference>
<sequence length="145" mass="16914">MEFKDLKVFDKITEENVDLLLEELTNLGKDNLLDIPRDAKVVSDMAVYNKISNFLTVKQDLEKIDLKNKNNEEIVKILIENGKNIFISIYLLNKENFDVLIDNGVIIKTDLPEFQYWGKIIKNPTSYFLKDNIMENVSNSLKEDR</sequence>
<organism evidence="1 2">
    <name type="scientific">Streptobacillus felis</name>
    <dbReference type="NCBI Taxonomy" id="1384509"/>
    <lineage>
        <taxon>Bacteria</taxon>
        <taxon>Fusobacteriati</taxon>
        <taxon>Fusobacteriota</taxon>
        <taxon>Fusobacteriia</taxon>
        <taxon>Fusobacteriales</taxon>
        <taxon>Leptotrichiaceae</taxon>
        <taxon>Streptobacillus</taxon>
    </lineage>
</organism>